<organism evidence="2 3">
    <name type="scientific">Falsiroseomonas selenitidurans</name>
    <dbReference type="NCBI Taxonomy" id="2716335"/>
    <lineage>
        <taxon>Bacteria</taxon>
        <taxon>Pseudomonadati</taxon>
        <taxon>Pseudomonadota</taxon>
        <taxon>Alphaproteobacteria</taxon>
        <taxon>Acetobacterales</taxon>
        <taxon>Roseomonadaceae</taxon>
        <taxon>Falsiroseomonas</taxon>
    </lineage>
</organism>
<dbReference type="Proteomes" id="UP000787635">
    <property type="component" value="Unassembled WGS sequence"/>
</dbReference>
<evidence type="ECO:0000256" key="1">
    <source>
        <dbReference type="SAM" id="MobiDB-lite"/>
    </source>
</evidence>
<keyword evidence="3" id="KW-1185">Reference proteome</keyword>
<evidence type="ECO:0000313" key="3">
    <source>
        <dbReference type="Proteomes" id="UP000787635"/>
    </source>
</evidence>
<accession>A0ABX1E1T2</accession>
<reference evidence="2 3" key="1">
    <citation type="submission" date="2020-03" db="EMBL/GenBank/DDBJ databases">
        <title>Roseomonas selenitidurans sp. nov. isolated from urban soil.</title>
        <authorList>
            <person name="Liu H."/>
        </authorList>
    </citation>
    <scope>NUCLEOTIDE SEQUENCE [LARGE SCALE GENOMIC DNA]</scope>
    <source>
        <strain evidence="2 3">BU-1</strain>
    </source>
</reference>
<feature type="region of interest" description="Disordered" evidence="1">
    <location>
        <begin position="134"/>
        <end position="156"/>
    </location>
</feature>
<proteinExistence type="predicted"/>
<name>A0ABX1E1T2_9PROT</name>
<sequence length="156" mass="16460">MHDIICRVAAHKDVSWRAGMRRSSRLALAAIGFGLLPALAAAQPYYPRIVESGENSTIDYGPGPLGNIVGGGRVVVTGSGEDTTLTHLDPQLAQRPRVGMVPVAVGSGEDFTTVWVPAATDWLQMALIGGDGSLLETTSPGTPIRTASRRIEPSRE</sequence>
<gene>
    <name evidence="2" type="ORF">HEQ75_09555</name>
</gene>
<dbReference type="RefSeq" id="WP_168029679.1">
    <property type="nucleotide sequence ID" value="NZ_JAAVNE010000012.1"/>
</dbReference>
<protein>
    <submittedName>
        <fullName evidence="2">Uncharacterized protein</fullName>
    </submittedName>
</protein>
<dbReference type="EMBL" id="JAAVNE010000012">
    <property type="protein sequence ID" value="NKC31104.1"/>
    <property type="molecule type" value="Genomic_DNA"/>
</dbReference>
<comment type="caution">
    <text evidence="2">The sequence shown here is derived from an EMBL/GenBank/DDBJ whole genome shotgun (WGS) entry which is preliminary data.</text>
</comment>
<evidence type="ECO:0000313" key="2">
    <source>
        <dbReference type="EMBL" id="NKC31104.1"/>
    </source>
</evidence>